<accession>A0ABV9JJD3</accession>
<name>A0ABV9JJD3_9GAMM</name>
<keyword evidence="2" id="KW-0812">Transmembrane</keyword>
<dbReference type="RefSeq" id="WP_377331315.1">
    <property type="nucleotide sequence ID" value="NZ_JBHSGB010000001.1"/>
</dbReference>
<reference evidence="4" key="1">
    <citation type="journal article" date="2019" name="Int. J. Syst. Evol. Microbiol.">
        <title>The Global Catalogue of Microorganisms (GCM) 10K type strain sequencing project: providing services to taxonomists for standard genome sequencing and annotation.</title>
        <authorList>
            <consortium name="The Broad Institute Genomics Platform"/>
            <consortium name="The Broad Institute Genome Sequencing Center for Infectious Disease"/>
            <person name="Wu L."/>
            <person name="Ma J."/>
        </authorList>
    </citation>
    <scope>NUCLEOTIDE SEQUENCE [LARGE SCALE GENOMIC DNA]</scope>
    <source>
        <strain evidence="4">DT28</strain>
    </source>
</reference>
<evidence type="ECO:0000313" key="3">
    <source>
        <dbReference type="EMBL" id="MFC4653780.1"/>
    </source>
</evidence>
<evidence type="ECO:0000256" key="2">
    <source>
        <dbReference type="SAM" id="Phobius"/>
    </source>
</evidence>
<evidence type="ECO:0008006" key="5">
    <source>
        <dbReference type="Google" id="ProtNLM"/>
    </source>
</evidence>
<evidence type="ECO:0000313" key="4">
    <source>
        <dbReference type="Proteomes" id="UP001595962"/>
    </source>
</evidence>
<proteinExistence type="predicted"/>
<dbReference type="Proteomes" id="UP001595962">
    <property type="component" value="Unassembled WGS sequence"/>
</dbReference>
<feature type="transmembrane region" description="Helical" evidence="2">
    <location>
        <begin position="40"/>
        <end position="67"/>
    </location>
</feature>
<comment type="caution">
    <text evidence="3">The sequence shown here is derived from an EMBL/GenBank/DDBJ whole genome shotgun (WGS) entry which is preliminary data.</text>
</comment>
<keyword evidence="2" id="KW-0472">Membrane</keyword>
<protein>
    <recommendedName>
        <fullName evidence="5">DUF1003 domain-containing protein</fullName>
    </recommendedName>
</protein>
<keyword evidence="2" id="KW-1133">Transmembrane helix</keyword>
<keyword evidence="4" id="KW-1185">Reference proteome</keyword>
<gene>
    <name evidence="3" type="ORF">ACFO3I_01950</name>
</gene>
<feature type="transmembrane region" description="Helical" evidence="2">
    <location>
        <begin position="12"/>
        <end position="28"/>
    </location>
</feature>
<dbReference type="EMBL" id="JBHSGB010000001">
    <property type="protein sequence ID" value="MFC4653780.1"/>
    <property type="molecule type" value="Genomic_DNA"/>
</dbReference>
<organism evidence="3 4">
    <name type="scientific">Rheinheimera marina</name>
    <dbReference type="NCBI Taxonomy" id="1774958"/>
    <lineage>
        <taxon>Bacteria</taxon>
        <taxon>Pseudomonadati</taxon>
        <taxon>Pseudomonadota</taxon>
        <taxon>Gammaproteobacteria</taxon>
        <taxon>Chromatiales</taxon>
        <taxon>Chromatiaceae</taxon>
        <taxon>Rheinheimera</taxon>
    </lineage>
</organism>
<feature type="region of interest" description="Disordered" evidence="1">
    <location>
        <begin position="111"/>
        <end position="131"/>
    </location>
</feature>
<sequence>MTNEKPERDLKSATGFATIFSVIFIHWIRQQKLAPEDENIYFYIVPIASSACAYVCNLALSLVPTVAEAKKFIQRQFYILDLEKEILKETNQANKLALINALQEVKETIRKEKHSKHLQPVEQKSLEEDSA</sequence>
<evidence type="ECO:0000256" key="1">
    <source>
        <dbReference type="SAM" id="MobiDB-lite"/>
    </source>
</evidence>